<dbReference type="InterPro" id="IPR011709">
    <property type="entry name" value="DEAD-box_helicase_OB_fold"/>
</dbReference>
<gene>
    <name evidence="11" type="primary">100637499</name>
</gene>
<reference evidence="12" key="1">
    <citation type="journal article" date="2010" name="Nature">
        <title>The Amphimedon queenslandica genome and the evolution of animal complexity.</title>
        <authorList>
            <person name="Srivastava M."/>
            <person name="Simakov O."/>
            <person name="Chapman J."/>
            <person name="Fahey B."/>
            <person name="Gauthier M.E."/>
            <person name="Mitros T."/>
            <person name="Richards G.S."/>
            <person name="Conaco C."/>
            <person name="Dacre M."/>
            <person name="Hellsten U."/>
            <person name="Larroux C."/>
            <person name="Putnam N.H."/>
            <person name="Stanke M."/>
            <person name="Adamska M."/>
            <person name="Darling A."/>
            <person name="Degnan S.M."/>
            <person name="Oakley T.H."/>
            <person name="Plachetzki D.C."/>
            <person name="Zhai Y."/>
            <person name="Adamski M."/>
            <person name="Calcino A."/>
            <person name="Cummins S.F."/>
            <person name="Goodstein D.M."/>
            <person name="Harris C."/>
            <person name="Jackson D.J."/>
            <person name="Leys S.P."/>
            <person name="Shu S."/>
            <person name="Woodcroft B.J."/>
            <person name="Vervoort M."/>
            <person name="Kosik K.S."/>
            <person name="Manning G."/>
            <person name="Degnan B.M."/>
            <person name="Rokhsar D.S."/>
        </authorList>
    </citation>
    <scope>NUCLEOTIDE SEQUENCE [LARGE SCALE GENOMIC DNA]</scope>
</reference>
<dbReference type="InterPro" id="IPR002464">
    <property type="entry name" value="DNA/RNA_helicase_DEAH_CS"/>
</dbReference>
<dbReference type="Pfam" id="PF00270">
    <property type="entry name" value="DEAD"/>
    <property type="match status" value="1"/>
</dbReference>
<keyword evidence="5" id="KW-0347">Helicase</keyword>
<evidence type="ECO:0000313" key="12">
    <source>
        <dbReference type="Proteomes" id="UP000007879"/>
    </source>
</evidence>
<dbReference type="KEGG" id="aqu:100637499"/>
<dbReference type="Pfam" id="PF00271">
    <property type="entry name" value="Helicase_C"/>
    <property type="match status" value="1"/>
</dbReference>
<dbReference type="GO" id="GO:0034458">
    <property type="term" value="F:3'-5' RNA helicase activity"/>
    <property type="evidence" value="ECO:0007669"/>
    <property type="project" value="TreeGrafter"/>
</dbReference>
<dbReference type="Pfam" id="PF04408">
    <property type="entry name" value="WHD_HA2"/>
    <property type="match status" value="1"/>
</dbReference>
<dbReference type="PROSITE" id="PS51194">
    <property type="entry name" value="HELICASE_CTER"/>
    <property type="match status" value="1"/>
</dbReference>
<dbReference type="PANTHER" id="PTHR18934">
    <property type="entry name" value="ATP-DEPENDENT RNA HELICASE"/>
    <property type="match status" value="1"/>
</dbReference>
<dbReference type="Gene3D" id="1.20.120.1080">
    <property type="match status" value="1"/>
</dbReference>
<evidence type="ECO:0000256" key="3">
    <source>
        <dbReference type="ARBA" id="ARBA00022741"/>
    </source>
</evidence>
<feature type="compositionally biased region" description="Basic and acidic residues" evidence="8">
    <location>
        <begin position="685"/>
        <end position="724"/>
    </location>
</feature>
<accession>A0A1X7VB41</accession>
<keyword evidence="3" id="KW-0547">Nucleotide-binding</keyword>
<dbReference type="PANTHER" id="PTHR18934:SF271">
    <property type="entry name" value="ATP-DEPENDENT RNA HELICASE DHX40-RELATED"/>
    <property type="match status" value="1"/>
</dbReference>
<dbReference type="OMA" id="YSHESKD"/>
<dbReference type="SMART" id="SM00487">
    <property type="entry name" value="DEXDc"/>
    <property type="match status" value="1"/>
</dbReference>
<evidence type="ECO:0000259" key="10">
    <source>
        <dbReference type="PROSITE" id="PS51194"/>
    </source>
</evidence>
<dbReference type="Proteomes" id="UP000007879">
    <property type="component" value="Unassembled WGS sequence"/>
</dbReference>
<dbReference type="SMART" id="SM00490">
    <property type="entry name" value="HELICc"/>
    <property type="match status" value="1"/>
</dbReference>
<feature type="domain" description="Helicase ATP-binding" evidence="9">
    <location>
        <begin position="17"/>
        <end position="190"/>
    </location>
</feature>
<dbReference type="GO" id="GO:0003723">
    <property type="term" value="F:RNA binding"/>
    <property type="evidence" value="ECO:0007669"/>
    <property type="project" value="TreeGrafter"/>
</dbReference>
<dbReference type="GO" id="GO:0016787">
    <property type="term" value="F:hydrolase activity"/>
    <property type="evidence" value="ECO:0007669"/>
    <property type="project" value="UniProtKB-KW"/>
</dbReference>
<dbReference type="SUPFAM" id="SSF52540">
    <property type="entry name" value="P-loop containing nucleoside triphosphate hydrolases"/>
    <property type="match status" value="1"/>
</dbReference>
<dbReference type="OrthoDB" id="10253254at2759"/>
<evidence type="ECO:0000256" key="2">
    <source>
        <dbReference type="ARBA" id="ARBA00022664"/>
    </source>
</evidence>
<keyword evidence="6" id="KW-0067">ATP-binding</keyword>
<feature type="domain" description="Helicase C-terminal" evidence="10">
    <location>
        <begin position="217"/>
        <end position="400"/>
    </location>
</feature>
<evidence type="ECO:0000313" key="11">
    <source>
        <dbReference type="EnsemblMetazoa" id="Aqu2.1.37203_001"/>
    </source>
</evidence>
<keyword evidence="12" id="KW-1185">Reference proteome</keyword>
<proteinExistence type="predicted"/>
<dbReference type="Pfam" id="PF07717">
    <property type="entry name" value="OB_NTP_bind"/>
    <property type="match status" value="1"/>
</dbReference>
<evidence type="ECO:0000256" key="6">
    <source>
        <dbReference type="ARBA" id="ARBA00022840"/>
    </source>
</evidence>
<dbReference type="EnsemblMetazoa" id="Aqu2.1.37203_001">
    <property type="protein sequence ID" value="Aqu2.1.37203_001"/>
    <property type="gene ID" value="Aqu2.1.37203"/>
</dbReference>
<dbReference type="InParanoid" id="A0A1X7VB41"/>
<dbReference type="GO" id="GO:0006397">
    <property type="term" value="P:mRNA processing"/>
    <property type="evidence" value="ECO:0007669"/>
    <property type="project" value="UniProtKB-KW"/>
</dbReference>
<dbReference type="Pfam" id="PF21010">
    <property type="entry name" value="HA2_C"/>
    <property type="match status" value="1"/>
</dbReference>
<evidence type="ECO:0000256" key="4">
    <source>
        <dbReference type="ARBA" id="ARBA00022801"/>
    </source>
</evidence>
<dbReference type="InterPro" id="IPR027417">
    <property type="entry name" value="P-loop_NTPase"/>
</dbReference>
<dbReference type="PROSITE" id="PS00690">
    <property type="entry name" value="DEAH_ATP_HELICASE"/>
    <property type="match status" value="1"/>
</dbReference>
<keyword evidence="4" id="KW-0378">Hydrolase</keyword>
<comment type="catalytic activity">
    <reaction evidence="7">
        <text>ATP + H2O = ADP + phosphate + H(+)</text>
        <dbReference type="Rhea" id="RHEA:13065"/>
        <dbReference type="ChEBI" id="CHEBI:15377"/>
        <dbReference type="ChEBI" id="CHEBI:15378"/>
        <dbReference type="ChEBI" id="CHEBI:30616"/>
        <dbReference type="ChEBI" id="CHEBI:43474"/>
        <dbReference type="ChEBI" id="CHEBI:456216"/>
        <dbReference type="EC" id="3.6.4.13"/>
    </reaction>
</comment>
<dbReference type="FunFam" id="3.40.50.300:FF:000615">
    <property type="entry name" value="pre-mRNA-splicing factor ATP-dependent RNA helicase DEAH7"/>
    <property type="match status" value="1"/>
</dbReference>
<dbReference type="EC" id="3.6.4.13" evidence="1"/>
<evidence type="ECO:0000256" key="5">
    <source>
        <dbReference type="ARBA" id="ARBA00022806"/>
    </source>
</evidence>
<dbReference type="InterPro" id="IPR014001">
    <property type="entry name" value="Helicase_ATP-bd"/>
</dbReference>
<dbReference type="EnsemblMetazoa" id="XM_011404343.2">
    <property type="protein sequence ID" value="XP_011402645.2"/>
    <property type="gene ID" value="LOC100637499"/>
</dbReference>
<reference evidence="11" key="2">
    <citation type="submission" date="2017-05" db="UniProtKB">
        <authorList>
            <consortium name="EnsemblMetazoa"/>
        </authorList>
    </citation>
    <scope>IDENTIFICATION</scope>
</reference>
<protein>
    <recommendedName>
        <fullName evidence="1">RNA helicase</fullName>
        <ecNumber evidence="1">3.6.4.13</ecNumber>
    </recommendedName>
</protein>
<sequence length="724" mass="81388">MASQSKLPIATYREALVSSVRENQTLVVTGETGCGKTTQLPQFLHEAGLGEGGMIGITQPRRMAAISVAHRVSEEMGKSLGGTVGYQVRFDDCTSPDTKIKYMTDGCLLRELLDDHTLSSYSIIILDEAHERSLATDVLFGLTKRLLPHPLGDGSLKQRDRPLKLIVMSATLDVKRFSEFFDNCPIFTIPGRVYPVSIHYSFTDETFDPMKTSYLSRVEQVVMDTHMEKGPGDILVFLTGQQEIESMCDKLFKSAERIDYEHDVLCKDVLGLAILPLYGSLPTEQQQRIFKQSERGIRRIIVSTNIAATSVTVDGVVYVIDSGYVKQLSFNPRTGLDVLAVVPISKSEAEQRAGRAGRTAPGECHRLYSQSFYNSLNQNTIPEIQRASLSSVILDFKCMGISNVIEFEYLDPPEERMIAEALKQLYYFDAINDKGQVTPLGRQIVQFPLQPNLSRVLLKSKSLECEEAVLPIVAMLSVENVFIRPSSKKQALESMEAHKELQEAGGGTSDFATLLAIYKLAMESGNQKRWCRDNYVHWRSLKTAQSIVGQLKNILNKQEVLGDSTEEIRAAPLGERVRQSLCFGLFSNAARLAPNRRSFRTMDGHSTVAFIHPSSVLFGCEDSLDWIVYHEIVDTAKTYLRTVCPVRYGWVKDLLPRLHEVDAYRLSDCERKRSLGGEEEEKEEEGPVSKKQSLEKEEKERENALRLQEKAKAARERYLSRKKT</sequence>
<dbReference type="InterPro" id="IPR007502">
    <property type="entry name" value="Helicase-assoc_dom"/>
</dbReference>
<keyword evidence="2" id="KW-0507">mRNA processing</keyword>
<evidence type="ECO:0000256" key="1">
    <source>
        <dbReference type="ARBA" id="ARBA00012552"/>
    </source>
</evidence>
<name>A0A1X7VB41_AMPQE</name>
<dbReference type="STRING" id="400682.A0A1X7VB41"/>
<dbReference type="SMART" id="SM00847">
    <property type="entry name" value="HA2"/>
    <property type="match status" value="1"/>
</dbReference>
<dbReference type="eggNOG" id="KOG0922">
    <property type="taxonomic scope" value="Eukaryota"/>
</dbReference>
<dbReference type="Gene3D" id="3.40.50.300">
    <property type="entry name" value="P-loop containing nucleotide triphosphate hydrolases"/>
    <property type="match status" value="2"/>
</dbReference>
<feature type="region of interest" description="Disordered" evidence="8">
    <location>
        <begin position="673"/>
        <end position="724"/>
    </location>
</feature>
<evidence type="ECO:0000259" key="9">
    <source>
        <dbReference type="PROSITE" id="PS51192"/>
    </source>
</evidence>
<organism evidence="11">
    <name type="scientific">Amphimedon queenslandica</name>
    <name type="common">Sponge</name>
    <dbReference type="NCBI Taxonomy" id="400682"/>
    <lineage>
        <taxon>Eukaryota</taxon>
        <taxon>Metazoa</taxon>
        <taxon>Porifera</taxon>
        <taxon>Demospongiae</taxon>
        <taxon>Heteroscleromorpha</taxon>
        <taxon>Haplosclerida</taxon>
        <taxon>Niphatidae</taxon>
        <taxon>Amphimedon</taxon>
    </lineage>
</organism>
<evidence type="ECO:0000256" key="7">
    <source>
        <dbReference type="ARBA" id="ARBA00047984"/>
    </source>
</evidence>
<dbReference type="AlphaFoldDB" id="A0A1X7VB41"/>
<dbReference type="CDD" id="cd18791">
    <property type="entry name" value="SF2_C_RHA"/>
    <property type="match status" value="1"/>
</dbReference>
<dbReference type="InterPro" id="IPR011545">
    <property type="entry name" value="DEAD/DEAH_box_helicase_dom"/>
</dbReference>
<dbReference type="InterPro" id="IPR048333">
    <property type="entry name" value="HA2_WH"/>
</dbReference>
<dbReference type="FunFam" id="3.40.50.300:FF:000145">
    <property type="entry name" value="probable ATP-dependent RNA helicase DHX40"/>
    <property type="match status" value="1"/>
</dbReference>
<dbReference type="InterPro" id="IPR001650">
    <property type="entry name" value="Helicase_C-like"/>
</dbReference>
<evidence type="ECO:0000256" key="8">
    <source>
        <dbReference type="SAM" id="MobiDB-lite"/>
    </source>
</evidence>
<dbReference type="PROSITE" id="PS51192">
    <property type="entry name" value="HELICASE_ATP_BIND_1"/>
    <property type="match status" value="1"/>
</dbReference>
<dbReference type="GO" id="GO:0005524">
    <property type="term" value="F:ATP binding"/>
    <property type="evidence" value="ECO:0007669"/>
    <property type="project" value="UniProtKB-KW"/>
</dbReference>